<dbReference type="EMBL" id="PDDV01000013">
    <property type="protein sequence ID" value="PEH72475.1"/>
    <property type="molecule type" value="Genomic_DNA"/>
</dbReference>
<protein>
    <submittedName>
        <fullName evidence="1">Propionyl-CoA carboxylase, beta subunit</fullName>
    </submittedName>
</protein>
<dbReference type="AlphaFoldDB" id="A0A2A7U283"/>
<sequence length="68" mass="7019">MRERPSGGVLLPGAALLGGYAATAEISVSERMAIAGRHKVGSSAHATPSRYAFPPLEVVITPEQGVMT</sequence>
<name>A0A2A7U283_EDWTA</name>
<evidence type="ECO:0000313" key="1">
    <source>
        <dbReference type="EMBL" id="PEH72475.1"/>
    </source>
</evidence>
<dbReference type="Proteomes" id="UP000219788">
    <property type="component" value="Unassembled WGS sequence"/>
</dbReference>
<organism evidence="1 2">
    <name type="scientific">Edwardsiella tarda</name>
    <dbReference type="NCBI Taxonomy" id="636"/>
    <lineage>
        <taxon>Bacteria</taxon>
        <taxon>Pseudomonadati</taxon>
        <taxon>Pseudomonadota</taxon>
        <taxon>Gammaproteobacteria</taxon>
        <taxon>Enterobacterales</taxon>
        <taxon>Hafniaceae</taxon>
        <taxon>Edwardsiella</taxon>
    </lineage>
</organism>
<gene>
    <name evidence="1" type="ORF">CRM76_11300</name>
</gene>
<dbReference type="STRING" id="636.AAW15_06785"/>
<reference evidence="2" key="1">
    <citation type="submission" date="2017-09" db="EMBL/GenBank/DDBJ databases">
        <title>FDA dAtabase for Regulatory Grade micrObial Sequences (FDA-ARGOS): Supporting development and validation of Infectious Disease Dx tests.</title>
        <authorList>
            <person name="Goldberg B."/>
            <person name="Campos J."/>
            <person name="Tallon L."/>
            <person name="Sadzewicz L."/>
            <person name="Ott S."/>
            <person name="Zhao X."/>
            <person name="Nagaraj S."/>
            <person name="Vavikolanu K."/>
            <person name="Aluvathingal J."/>
            <person name="Nadendla S."/>
            <person name="Geyer C."/>
            <person name="Sichtig H."/>
        </authorList>
    </citation>
    <scope>NUCLEOTIDE SEQUENCE [LARGE SCALE GENOMIC DNA]</scope>
    <source>
        <strain evidence="2">FDAARGOS_370</strain>
    </source>
</reference>
<accession>A0A2A7U283</accession>
<proteinExistence type="predicted"/>
<comment type="caution">
    <text evidence="1">The sequence shown here is derived from an EMBL/GenBank/DDBJ whole genome shotgun (WGS) entry which is preliminary data.</text>
</comment>
<evidence type="ECO:0000313" key="2">
    <source>
        <dbReference type="Proteomes" id="UP000219788"/>
    </source>
</evidence>